<proteinExistence type="predicted"/>
<evidence type="ECO:0000313" key="1">
    <source>
        <dbReference type="EMBL" id="QJR81048.1"/>
    </source>
</evidence>
<gene>
    <name evidence="1" type="ORF">CA267_009795</name>
</gene>
<sequence>MTKVEEALARAILSSNSEGTDAAKEILKSGISPKLRLGGVPMVTLAAHVGSINALVLLSDYGADLNARPDPNSEFFLHYEGMLDPLKFAFEEDETVIGLCALNGMSCEELTLLLGRGINPNILSNDGVPPIYWPMAYGSEESLKAFCRYNADINMRDNEGLTSVLLLVENGLWMPYGFRRHNFDYLNHLRTFGADLTLTDNLGRNIYEIATPYPDLAEWILAHTEE</sequence>
<dbReference type="EMBL" id="CP052766">
    <property type="protein sequence ID" value="QJR81048.1"/>
    <property type="molecule type" value="Genomic_DNA"/>
</dbReference>
<reference evidence="1 2" key="2">
    <citation type="submission" date="2020-04" db="EMBL/GenBank/DDBJ databases">
        <title>Complete genome sequence of Alteromonas pelagimontana 5.12T.</title>
        <authorList>
            <person name="Sinha R.K."/>
            <person name="Krishnan K.P."/>
            <person name="Kurian J.P."/>
        </authorList>
    </citation>
    <scope>NUCLEOTIDE SEQUENCE [LARGE SCALE GENOMIC DNA]</scope>
    <source>
        <strain evidence="1 2">5.12</strain>
    </source>
</reference>
<keyword evidence="2" id="KW-1185">Reference proteome</keyword>
<accession>A0A6M4MDY5</accession>
<dbReference type="OrthoDB" id="325351at2"/>
<dbReference type="InterPro" id="IPR036770">
    <property type="entry name" value="Ankyrin_rpt-contain_sf"/>
</dbReference>
<dbReference type="RefSeq" id="WP_075607657.1">
    <property type="nucleotide sequence ID" value="NZ_CP052766.1"/>
</dbReference>
<dbReference type="KEGG" id="apel:CA267_009795"/>
<evidence type="ECO:0000313" key="2">
    <source>
        <dbReference type="Proteomes" id="UP000219285"/>
    </source>
</evidence>
<dbReference type="Proteomes" id="UP000219285">
    <property type="component" value="Chromosome"/>
</dbReference>
<dbReference type="AlphaFoldDB" id="A0A6M4MDY5"/>
<protein>
    <submittedName>
        <fullName evidence="1">Ankyrin repeat domain-containing protein</fullName>
    </submittedName>
</protein>
<name>A0A6M4MDY5_9ALTE</name>
<reference evidence="2" key="1">
    <citation type="submission" date="2014-12" db="EMBL/GenBank/DDBJ databases">
        <title>Complete genome sequence of a multi-drug resistant Klebsiella pneumoniae.</title>
        <authorList>
            <person name="Hua X."/>
            <person name="Chen Q."/>
            <person name="Li X."/>
            <person name="Feng Y."/>
            <person name="Ruan Z."/>
            <person name="Yu Y."/>
        </authorList>
    </citation>
    <scope>NUCLEOTIDE SEQUENCE [LARGE SCALE GENOMIC DNA]</scope>
    <source>
        <strain evidence="2">5.12</strain>
    </source>
</reference>
<organism evidence="1 2">
    <name type="scientific">Alteromonas pelagimontana</name>
    <dbReference type="NCBI Taxonomy" id="1858656"/>
    <lineage>
        <taxon>Bacteria</taxon>
        <taxon>Pseudomonadati</taxon>
        <taxon>Pseudomonadota</taxon>
        <taxon>Gammaproteobacteria</taxon>
        <taxon>Alteromonadales</taxon>
        <taxon>Alteromonadaceae</taxon>
        <taxon>Alteromonas/Salinimonas group</taxon>
        <taxon>Alteromonas</taxon>
    </lineage>
</organism>
<dbReference type="Gene3D" id="1.25.40.20">
    <property type="entry name" value="Ankyrin repeat-containing domain"/>
    <property type="match status" value="1"/>
</dbReference>
<dbReference type="SUPFAM" id="SSF48403">
    <property type="entry name" value="Ankyrin repeat"/>
    <property type="match status" value="1"/>
</dbReference>